<accession>A0ABT1QMN1</accession>
<comment type="caution">
    <text evidence="3">The sequence shown here is derived from an EMBL/GenBank/DDBJ whole genome shotgun (WGS) entry which is preliminary data.</text>
</comment>
<reference evidence="3" key="1">
    <citation type="submission" date="2022-07" db="EMBL/GenBank/DDBJ databases">
        <title>Tahibacter sp., a new gammaproteobacterium isolated from the silt sample collected at pig farm.</title>
        <authorList>
            <person name="Chen H."/>
        </authorList>
    </citation>
    <scope>NUCLEOTIDE SEQUENCE</scope>
    <source>
        <strain evidence="3">P2K</strain>
    </source>
</reference>
<dbReference type="InterPro" id="IPR001173">
    <property type="entry name" value="Glyco_trans_2-like"/>
</dbReference>
<evidence type="ECO:0000259" key="2">
    <source>
        <dbReference type="Pfam" id="PF00535"/>
    </source>
</evidence>
<dbReference type="GO" id="GO:0016757">
    <property type="term" value="F:glycosyltransferase activity"/>
    <property type="evidence" value="ECO:0007669"/>
    <property type="project" value="UniProtKB-KW"/>
</dbReference>
<dbReference type="CDD" id="cd03801">
    <property type="entry name" value="GT4_PimA-like"/>
    <property type="match status" value="1"/>
</dbReference>
<evidence type="ECO:0000313" key="3">
    <source>
        <dbReference type="EMBL" id="MCQ4163768.1"/>
    </source>
</evidence>
<keyword evidence="3" id="KW-0328">Glycosyltransferase</keyword>
<dbReference type="SUPFAM" id="SSF53756">
    <property type="entry name" value="UDP-Glycosyltransferase/glycogen phosphorylase"/>
    <property type="match status" value="2"/>
</dbReference>
<dbReference type="Pfam" id="PF00535">
    <property type="entry name" value="Glycos_transf_2"/>
    <property type="match status" value="1"/>
</dbReference>
<name>A0ABT1QMN1_9GAMM</name>
<dbReference type="EMBL" id="JANFQO010000003">
    <property type="protein sequence ID" value="MCQ4163768.1"/>
    <property type="molecule type" value="Genomic_DNA"/>
</dbReference>
<organism evidence="3 4">
    <name type="scientific">Tahibacter harae</name>
    <dbReference type="NCBI Taxonomy" id="2963937"/>
    <lineage>
        <taxon>Bacteria</taxon>
        <taxon>Pseudomonadati</taxon>
        <taxon>Pseudomonadota</taxon>
        <taxon>Gammaproteobacteria</taxon>
        <taxon>Lysobacterales</taxon>
        <taxon>Rhodanobacteraceae</taxon>
        <taxon>Tahibacter</taxon>
    </lineage>
</organism>
<keyword evidence="3" id="KW-0808">Transferase</keyword>
<dbReference type="Gene3D" id="3.40.50.2000">
    <property type="entry name" value="Glycogen Phosphorylase B"/>
    <property type="match status" value="2"/>
</dbReference>
<dbReference type="PANTHER" id="PTHR43179:SF7">
    <property type="entry name" value="RHAMNOSYLTRANSFERASE WBBL"/>
    <property type="match status" value="1"/>
</dbReference>
<proteinExistence type="predicted"/>
<dbReference type="EC" id="2.4.-.-" evidence="3"/>
<evidence type="ECO:0000313" key="4">
    <source>
        <dbReference type="Proteomes" id="UP001165498"/>
    </source>
</evidence>
<evidence type="ECO:0000256" key="1">
    <source>
        <dbReference type="SAM" id="Coils"/>
    </source>
</evidence>
<gene>
    <name evidence="3" type="ORF">NM961_03480</name>
</gene>
<dbReference type="Pfam" id="PF13692">
    <property type="entry name" value="Glyco_trans_1_4"/>
    <property type="match status" value="2"/>
</dbReference>
<feature type="domain" description="Glycosyltransferase 2-like" evidence="2">
    <location>
        <begin position="845"/>
        <end position="1011"/>
    </location>
</feature>
<dbReference type="SUPFAM" id="SSF53448">
    <property type="entry name" value="Nucleotide-diphospho-sugar transferases"/>
    <property type="match status" value="1"/>
</dbReference>
<sequence length="1469" mass="161322">MSPTESTAPAPRLLVHGQASADWWQQLLHGLPAGLEAAAGAAPAGLAAVERLAGDTADTAALLQLGRERWPGSHLLLLRAGCRLPPYWCERLLAALALDEVLAVSPLDDVSAWHPLSGTGDADPQRVDALCHAYGRRLGLASGEVSALASAWHGARLAALEPAQLALATSEPAALPGRCLRLDHLYIASAAAPHQHPAAAAALGELRRQLEQALALDDFQPAWFGLDGRPVLLHVLHGWGGGAERFVRDLAAADTTRTHLVLIARGSFPRRRFGEVLELCDGSLRGPPLRRLVLPQPIADTALGHYDWRQFLRQAAADYAVGALLLSSLIGHSLDALRSGLPTAIVAHDCYPLWPLLHRDFGAPALRFDAAQRSADLAAADADYEFASRDPAHWERLRDGYVQAALAAGAHLFAPSNAALANVLRLGPELAALPARVIAHGTAGWPDAAPAAIAKTPRRRLRLVVPGRVRRGKGAELLQAILPQLREHAELVLLGAGGEGHDFFGASDVHVLLDYQRDELPRLLATVQADAALILPTVAETFSYTLSECRSLGLPVIATRVGALAERIEDGVDGFLADPTPEAVIARIAAVAAAPEQLDRVRDALRRLPPRTLQDMARDYQAQLPAQHRGAVAAPHAAAASQVEALTLAGELGRLQQQLGQQKNQLAQQQRELDARADWAAGLDRDLRRAQRDLRHNQRELDAAKDEIERVHGEVEQRTEWLKRTQDDFTALEGEFQERTRWALDMRGELDRAYASWSWRLTKPLRFVMRKLRDLRTRAGFMATRSLGLWRRLRGSLARRGLKATLQRALREFRRGPLPIAPVAGQPQQDVVDISLPSWPQPQVSIVIPVYNKIAYTLACLQSLAQHAASASFEVIVVDDCSSDDTQERLAEVENLRVIRNAQNLGFVGSCNAGAAAAQGEFVLFLNNDTVVTPDWLEALLRCFAEQPDAGLVGSKLVYPDGRLQEAGGIVFRDGSGWNFGRFEDPADPRYNFRREADYCSGAAILLRRALFERLGGFDQRYAPAYYEDTDLAFAVRAAGLKVYYEPRSTVIHFEGITAGTDVGSGTKRYQVVNREKFLEKWKDALALQPAPIDDAALAPRAATFRANRRLLIIDACTPTPDQDSGSLRMVNLMRLLRALGWQVTFFADNRLYEKGYTEALQALGVEALYAPYMNDPIRLFRQRGAEFDAILLSRHYIAINYLGLARLYAPKARLIFDTVDLHYLREQRAAELEGSEDLRRRAERTRAQELKLIRECDATLVVSPVEKDLLARELPRARVDILSNVHEVFGCRRPFAERRDLVFVGSFQHPPNEDAMLWFARDIFPQVRAALPAVRLHVIGQPVPESLREFANEQLILHGFVADLEPYMDGCRISVAPLRYGAGVKGKVNMAMSYGLPVVATPAAVEGMHVQAGSDVLVAADAQAYAEAVIRLYHDEALWNTLSAGGLANVQKHFSFEAAKQALARILA</sequence>
<dbReference type="PANTHER" id="PTHR43179">
    <property type="entry name" value="RHAMNOSYLTRANSFERASE WBBL"/>
    <property type="match status" value="1"/>
</dbReference>
<keyword evidence="4" id="KW-1185">Reference proteome</keyword>
<dbReference type="Gene3D" id="3.90.550.10">
    <property type="entry name" value="Spore Coat Polysaccharide Biosynthesis Protein SpsA, Chain A"/>
    <property type="match status" value="1"/>
</dbReference>
<dbReference type="Proteomes" id="UP001165498">
    <property type="component" value="Unassembled WGS sequence"/>
</dbReference>
<feature type="coiled-coil region" evidence="1">
    <location>
        <begin position="652"/>
        <end position="714"/>
    </location>
</feature>
<keyword evidence="1" id="KW-0175">Coiled coil</keyword>
<dbReference type="CDD" id="cd04186">
    <property type="entry name" value="GT_2_like_c"/>
    <property type="match status" value="1"/>
</dbReference>
<protein>
    <submittedName>
        <fullName evidence="3">Glycosyltransferase</fullName>
        <ecNumber evidence="3">2.4.-.-</ecNumber>
    </submittedName>
</protein>
<dbReference type="InterPro" id="IPR029044">
    <property type="entry name" value="Nucleotide-diphossugar_trans"/>
</dbReference>